<dbReference type="GO" id="GO:0016787">
    <property type="term" value="F:hydrolase activity"/>
    <property type="evidence" value="ECO:0007669"/>
    <property type="project" value="UniProtKB-KW"/>
</dbReference>
<proteinExistence type="inferred from homology"/>
<comment type="catalytic activity">
    <reaction evidence="1">
        <text>inosine + phosphate = alpha-D-ribose 1-phosphate + hypoxanthine</text>
        <dbReference type="Rhea" id="RHEA:27646"/>
        <dbReference type="ChEBI" id="CHEBI:17368"/>
        <dbReference type="ChEBI" id="CHEBI:17596"/>
        <dbReference type="ChEBI" id="CHEBI:43474"/>
        <dbReference type="ChEBI" id="CHEBI:57720"/>
        <dbReference type="EC" id="2.4.2.1"/>
    </reaction>
    <physiologicalReaction direction="left-to-right" evidence="1">
        <dbReference type="Rhea" id="RHEA:27647"/>
    </physiologicalReaction>
</comment>
<keyword evidence="7" id="KW-0862">Zinc</keyword>
<evidence type="ECO:0000256" key="11">
    <source>
        <dbReference type="RuleBase" id="RU361274"/>
    </source>
</evidence>
<dbReference type="InterPro" id="IPR011324">
    <property type="entry name" value="Cytotoxic_necrot_fac-like_cat"/>
</dbReference>
<reference evidence="12 13" key="1">
    <citation type="submission" date="2015-12" db="EMBL/GenBank/DDBJ databases">
        <title>Draft genome sequence of the thermoanaerobe Thermotalea metallivorans, an isolate from the runoff channel of the Great Artesian Basin, Australia.</title>
        <authorList>
            <person name="Patel B.K."/>
        </authorList>
    </citation>
    <scope>NUCLEOTIDE SEQUENCE [LARGE SCALE GENOMIC DNA]</scope>
    <source>
        <strain evidence="12 13">B2-1</strain>
    </source>
</reference>
<keyword evidence="13" id="KW-1185">Reference proteome</keyword>
<name>A0A140L5X2_9FIRM</name>
<evidence type="ECO:0000313" key="13">
    <source>
        <dbReference type="Proteomes" id="UP000070456"/>
    </source>
</evidence>
<gene>
    <name evidence="12" type="ORF">AN619_14100</name>
</gene>
<evidence type="ECO:0000256" key="8">
    <source>
        <dbReference type="ARBA" id="ARBA00047989"/>
    </source>
</evidence>
<dbReference type="SUPFAM" id="SSF64438">
    <property type="entry name" value="CNF1/YfiH-like putative cysteine hydrolases"/>
    <property type="match status" value="1"/>
</dbReference>
<evidence type="ECO:0000256" key="10">
    <source>
        <dbReference type="ARBA" id="ARBA00049893"/>
    </source>
</evidence>
<comment type="catalytic activity">
    <reaction evidence="8">
        <text>adenosine + H2O + H(+) = inosine + NH4(+)</text>
        <dbReference type="Rhea" id="RHEA:24408"/>
        <dbReference type="ChEBI" id="CHEBI:15377"/>
        <dbReference type="ChEBI" id="CHEBI:15378"/>
        <dbReference type="ChEBI" id="CHEBI:16335"/>
        <dbReference type="ChEBI" id="CHEBI:17596"/>
        <dbReference type="ChEBI" id="CHEBI:28938"/>
        <dbReference type="EC" id="3.5.4.4"/>
    </reaction>
    <physiologicalReaction direction="left-to-right" evidence="8">
        <dbReference type="Rhea" id="RHEA:24409"/>
    </physiologicalReaction>
</comment>
<evidence type="ECO:0000313" key="12">
    <source>
        <dbReference type="EMBL" id="KXG75947.1"/>
    </source>
</evidence>
<dbReference type="Pfam" id="PF02578">
    <property type="entry name" value="Cu-oxidase_4"/>
    <property type="match status" value="1"/>
</dbReference>
<evidence type="ECO:0000256" key="3">
    <source>
        <dbReference type="ARBA" id="ARBA00007353"/>
    </source>
</evidence>
<comment type="similarity">
    <text evidence="3 11">Belongs to the purine nucleoside phosphorylase YfiH/LACC1 family.</text>
</comment>
<comment type="caution">
    <text evidence="12">The sequence shown here is derived from an EMBL/GenBank/DDBJ whole genome shotgun (WGS) entry which is preliminary data.</text>
</comment>
<dbReference type="GO" id="GO:0005507">
    <property type="term" value="F:copper ion binding"/>
    <property type="evidence" value="ECO:0007669"/>
    <property type="project" value="TreeGrafter"/>
</dbReference>
<dbReference type="Gene3D" id="3.60.140.10">
    <property type="entry name" value="CNF1/YfiH-like putative cysteine hydrolases"/>
    <property type="match status" value="1"/>
</dbReference>
<evidence type="ECO:0000256" key="5">
    <source>
        <dbReference type="ARBA" id="ARBA00022723"/>
    </source>
</evidence>
<dbReference type="STRING" id="520762.AN619_14100"/>
<dbReference type="InterPro" id="IPR003730">
    <property type="entry name" value="Cu_polyphenol_OxRdtase"/>
</dbReference>
<evidence type="ECO:0000256" key="2">
    <source>
        <dbReference type="ARBA" id="ARBA00003215"/>
    </source>
</evidence>
<dbReference type="GO" id="GO:0017061">
    <property type="term" value="F:S-methyl-5-thioadenosine phosphorylase activity"/>
    <property type="evidence" value="ECO:0007669"/>
    <property type="project" value="UniProtKB-EC"/>
</dbReference>
<dbReference type="PANTHER" id="PTHR30616">
    <property type="entry name" value="UNCHARACTERIZED PROTEIN YFIH"/>
    <property type="match status" value="1"/>
</dbReference>
<keyword evidence="4" id="KW-0808">Transferase</keyword>
<protein>
    <recommendedName>
        <fullName evidence="11">Purine nucleoside phosphorylase</fullName>
    </recommendedName>
</protein>
<organism evidence="12 13">
    <name type="scientific">Thermotalea metallivorans</name>
    <dbReference type="NCBI Taxonomy" id="520762"/>
    <lineage>
        <taxon>Bacteria</taxon>
        <taxon>Bacillati</taxon>
        <taxon>Bacillota</taxon>
        <taxon>Clostridia</taxon>
        <taxon>Peptostreptococcales</taxon>
        <taxon>Thermotaleaceae</taxon>
        <taxon>Thermotalea</taxon>
    </lineage>
</organism>
<evidence type="ECO:0000256" key="9">
    <source>
        <dbReference type="ARBA" id="ARBA00048968"/>
    </source>
</evidence>
<dbReference type="InterPro" id="IPR038371">
    <property type="entry name" value="Cu_polyphenol_OxRdtase_sf"/>
</dbReference>
<sequence length="272" mass="30433">MKGNLTIHQKNDLIYFTIPSFDQTGLVQHCFTSRIGGVSKGSNYALNLSFKTGDDRENVLENYRRVCDALEISVYDLVLSDQVHGDRIKVVTEEDRGKGIVVDSDVREIDALITNRRNIGLVTLYADCVPIFLLDPKQKVIALAHAGWKGTMLKIGAKVVGKMMEQFQTNPKDCLAAIGPSIGKCCYEVDQQVAEKFNEKFTNPSKFAISKGDNKYMLDLWQANKSILEEIGILERNITVGEICTQCNDEILFSYRADQGRTGRMAAILQLK</sequence>
<dbReference type="PATRIC" id="fig|520762.4.peg.1571"/>
<evidence type="ECO:0000256" key="7">
    <source>
        <dbReference type="ARBA" id="ARBA00022833"/>
    </source>
</evidence>
<dbReference type="NCBIfam" id="TIGR00726">
    <property type="entry name" value="peptidoglycan editing factor PgeF"/>
    <property type="match status" value="1"/>
</dbReference>
<evidence type="ECO:0000256" key="6">
    <source>
        <dbReference type="ARBA" id="ARBA00022801"/>
    </source>
</evidence>
<dbReference type="RefSeq" id="WP_068556006.1">
    <property type="nucleotide sequence ID" value="NZ_LOEE01000030.1"/>
</dbReference>
<comment type="catalytic activity">
    <reaction evidence="9">
        <text>adenosine + phosphate = alpha-D-ribose 1-phosphate + adenine</text>
        <dbReference type="Rhea" id="RHEA:27642"/>
        <dbReference type="ChEBI" id="CHEBI:16335"/>
        <dbReference type="ChEBI" id="CHEBI:16708"/>
        <dbReference type="ChEBI" id="CHEBI:43474"/>
        <dbReference type="ChEBI" id="CHEBI:57720"/>
        <dbReference type="EC" id="2.4.2.1"/>
    </reaction>
    <physiologicalReaction direction="left-to-right" evidence="9">
        <dbReference type="Rhea" id="RHEA:27643"/>
    </physiologicalReaction>
</comment>
<keyword evidence="6" id="KW-0378">Hydrolase</keyword>
<dbReference type="EMBL" id="LOEE01000030">
    <property type="protein sequence ID" value="KXG75947.1"/>
    <property type="molecule type" value="Genomic_DNA"/>
</dbReference>
<dbReference type="PANTHER" id="PTHR30616:SF2">
    <property type="entry name" value="PURINE NUCLEOSIDE PHOSPHORYLASE LACC1"/>
    <property type="match status" value="1"/>
</dbReference>
<evidence type="ECO:0000256" key="1">
    <source>
        <dbReference type="ARBA" id="ARBA00000553"/>
    </source>
</evidence>
<dbReference type="AlphaFoldDB" id="A0A140L5X2"/>
<comment type="function">
    <text evidence="2">Purine nucleoside enzyme that catalyzes the phosphorolysis of adenosine and inosine nucleosides, yielding D-ribose 1-phosphate and the respective free bases, adenine and hypoxanthine. Also catalyzes the phosphorolysis of S-methyl-5'-thioadenosine into adenine and S-methyl-5-thio-alpha-D-ribose 1-phosphate. Also has adenosine deaminase activity.</text>
</comment>
<dbReference type="Proteomes" id="UP000070456">
    <property type="component" value="Unassembled WGS sequence"/>
</dbReference>
<dbReference type="CDD" id="cd16833">
    <property type="entry name" value="YfiH"/>
    <property type="match status" value="1"/>
</dbReference>
<comment type="catalytic activity">
    <reaction evidence="10">
        <text>S-methyl-5'-thioadenosine + phosphate = 5-(methylsulfanyl)-alpha-D-ribose 1-phosphate + adenine</text>
        <dbReference type="Rhea" id="RHEA:11852"/>
        <dbReference type="ChEBI" id="CHEBI:16708"/>
        <dbReference type="ChEBI" id="CHEBI:17509"/>
        <dbReference type="ChEBI" id="CHEBI:43474"/>
        <dbReference type="ChEBI" id="CHEBI:58533"/>
        <dbReference type="EC" id="2.4.2.28"/>
    </reaction>
    <physiologicalReaction direction="left-to-right" evidence="10">
        <dbReference type="Rhea" id="RHEA:11853"/>
    </physiologicalReaction>
</comment>
<dbReference type="OrthoDB" id="4279at2"/>
<evidence type="ECO:0000256" key="4">
    <source>
        <dbReference type="ARBA" id="ARBA00022679"/>
    </source>
</evidence>
<keyword evidence="5" id="KW-0479">Metal-binding</keyword>
<accession>A0A140L5X2</accession>